<dbReference type="Pfam" id="PF01584">
    <property type="entry name" value="CheW"/>
    <property type="match status" value="1"/>
</dbReference>
<dbReference type="Gene3D" id="2.30.30.40">
    <property type="entry name" value="SH3 Domains"/>
    <property type="match status" value="1"/>
</dbReference>
<reference evidence="3" key="1">
    <citation type="journal article" date="2019" name="Int. J. Syst. Evol. Microbiol.">
        <title>The Global Catalogue of Microorganisms (GCM) 10K type strain sequencing project: providing services to taxonomists for standard genome sequencing and annotation.</title>
        <authorList>
            <consortium name="The Broad Institute Genomics Platform"/>
            <consortium name="The Broad Institute Genome Sequencing Center for Infectious Disease"/>
            <person name="Wu L."/>
            <person name="Ma J."/>
        </authorList>
    </citation>
    <scope>NUCLEOTIDE SEQUENCE [LARGE SCALE GENOMIC DNA]</scope>
    <source>
        <strain evidence="3">CCUG 58938</strain>
    </source>
</reference>
<gene>
    <name evidence="2" type="ORF">ACFQ21_22240</name>
</gene>
<feature type="domain" description="CheW-like" evidence="1">
    <location>
        <begin position="6"/>
        <end position="151"/>
    </location>
</feature>
<dbReference type="SMART" id="SM00260">
    <property type="entry name" value="CheW"/>
    <property type="match status" value="1"/>
</dbReference>
<dbReference type="Proteomes" id="UP001597112">
    <property type="component" value="Unassembled WGS sequence"/>
</dbReference>
<dbReference type="EMBL" id="JBHTKA010000008">
    <property type="protein sequence ID" value="MFD1002062.1"/>
    <property type="molecule type" value="Genomic_DNA"/>
</dbReference>
<dbReference type="InterPro" id="IPR002545">
    <property type="entry name" value="CheW-lke_dom"/>
</dbReference>
<dbReference type="PANTHER" id="PTHR22617:SF23">
    <property type="entry name" value="CHEMOTAXIS PROTEIN CHEW"/>
    <property type="match status" value="1"/>
</dbReference>
<dbReference type="PROSITE" id="PS50851">
    <property type="entry name" value="CHEW"/>
    <property type="match status" value="1"/>
</dbReference>
<evidence type="ECO:0000259" key="1">
    <source>
        <dbReference type="PROSITE" id="PS50851"/>
    </source>
</evidence>
<evidence type="ECO:0000313" key="3">
    <source>
        <dbReference type="Proteomes" id="UP001597112"/>
    </source>
</evidence>
<comment type="caution">
    <text evidence="2">The sequence shown here is derived from an EMBL/GenBank/DDBJ whole genome shotgun (WGS) entry which is preliminary data.</text>
</comment>
<dbReference type="PANTHER" id="PTHR22617">
    <property type="entry name" value="CHEMOTAXIS SENSOR HISTIDINE KINASE-RELATED"/>
    <property type="match status" value="1"/>
</dbReference>
<name>A0ABW3K738_9BACT</name>
<accession>A0ABW3K738</accession>
<dbReference type="InterPro" id="IPR039315">
    <property type="entry name" value="CheW"/>
</dbReference>
<dbReference type="SUPFAM" id="SSF50341">
    <property type="entry name" value="CheW-like"/>
    <property type="match status" value="1"/>
</dbReference>
<sequence>MTESLSNAYLTFLLNDEKFAVHINSVQEIVELNLFTKVPNTPDYMLGIINLRGKVLPLLDTRLKLGLQPSERNSRNRVLILDIKDGEERTTQIGAIVDVAKEVVTIEPDKIQKPTDHDVYKRSTPVTGIVNYQGDITLIIDINKVFASEDVNVLVNSESVM</sequence>
<dbReference type="InterPro" id="IPR036061">
    <property type="entry name" value="CheW-like_dom_sf"/>
</dbReference>
<keyword evidence="3" id="KW-1185">Reference proteome</keyword>
<protein>
    <submittedName>
        <fullName evidence="2">Chemotaxis protein CheW</fullName>
    </submittedName>
</protein>
<organism evidence="2 3">
    <name type="scientific">Ohtaekwangia kribbensis</name>
    <dbReference type="NCBI Taxonomy" id="688913"/>
    <lineage>
        <taxon>Bacteria</taxon>
        <taxon>Pseudomonadati</taxon>
        <taxon>Bacteroidota</taxon>
        <taxon>Cytophagia</taxon>
        <taxon>Cytophagales</taxon>
        <taxon>Fulvivirgaceae</taxon>
        <taxon>Ohtaekwangia</taxon>
    </lineage>
</organism>
<dbReference type="Gene3D" id="2.40.50.180">
    <property type="entry name" value="CheA-289, Domain 4"/>
    <property type="match status" value="1"/>
</dbReference>
<proteinExistence type="predicted"/>
<evidence type="ECO:0000313" key="2">
    <source>
        <dbReference type="EMBL" id="MFD1002062.1"/>
    </source>
</evidence>
<dbReference type="RefSeq" id="WP_377582808.1">
    <property type="nucleotide sequence ID" value="NZ_JBHTKA010000008.1"/>
</dbReference>